<dbReference type="Gene3D" id="3.90.550.10">
    <property type="entry name" value="Spore Coat Polysaccharide Biosynthesis Protein SpsA, Chain A"/>
    <property type="match status" value="1"/>
</dbReference>
<dbReference type="Pfam" id="PF00535">
    <property type="entry name" value="Glycos_transf_2"/>
    <property type="match status" value="1"/>
</dbReference>
<keyword evidence="3" id="KW-1133">Transmembrane helix</keyword>
<dbReference type="PANTHER" id="PTHR22916">
    <property type="entry name" value="GLYCOSYLTRANSFERASE"/>
    <property type="match status" value="1"/>
</dbReference>
<evidence type="ECO:0000256" key="2">
    <source>
        <dbReference type="ARBA" id="ARBA00022679"/>
    </source>
</evidence>
<keyword evidence="3" id="KW-0812">Transmembrane</keyword>
<dbReference type="SUPFAM" id="SSF53448">
    <property type="entry name" value="Nucleotide-diphospho-sugar transferases"/>
    <property type="match status" value="1"/>
</dbReference>
<keyword evidence="1" id="KW-0328">Glycosyltransferase</keyword>
<feature type="domain" description="Glycosyltransferase 2-like" evidence="4">
    <location>
        <begin position="6"/>
        <end position="166"/>
    </location>
</feature>
<dbReference type="RefSeq" id="WP_140990335.1">
    <property type="nucleotide sequence ID" value="NZ_VHIQ01000004.1"/>
</dbReference>
<dbReference type="EMBL" id="VHIQ01000004">
    <property type="protein sequence ID" value="TPV33373.1"/>
    <property type="molecule type" value="Genomic_DNA"/>
</dbReference>
<organism evidence="5 6">
    <name type="scientific">Paucihalobacter ruber</name>
    <dbReference type="NCBI Taxonomy" id="2567861"/>
    <lineage>
        <taxon>Bacteria</taxon>
        <taxon>Pseudomonadati</taxon>
        <taxon>Bacteroidota</taxon>
        <taxon>Flavobacteriia</taxon>
        <taxon>Flavobacteriales</taxon>
        <taxon>Flavobacteriaceae</taxon>
        <taxon>Paucihalobacter</taxon>
    </lineage>
</organism>
<protein>
    <submittedName>
        <fullName evidence="5">Glycosyltransferase</fullName>
    </submittedName>
</protein>
<evidence type="ECO:0000259" key="4">
    <source>
        <dbReference type="Pfam" id="PF00535"/>
    </source>
</evidence>
<dbReference type="Proteomes" id="UP000317332">
    <property type="component" value="Unassembled WGS sequence"/>
</dbReference>
<dbReference type="InterPro" id="IPR029044">
    <property type="entry name" value="Nucleotide-diphossugar_trans"/>
</dbReference>
<dbReference type="AlphaFoldDB" id="A0A506PHR7"/>
<evidence type="ECO:0000313" key="6">
    <source>
        <dbReference type="Proteomes" id="UP000317332"/>
    </source>
</evidence>
<reference evidence="5 6" key="1">
    <citation type="submission" date="2019-06" db="EMBL/GenBank/DDBJ databases">
        <title>Flavobacteriaceae Paucihalobacterium erythroidium CWB-1, complete genome.</title>
        <authorList>
            <person name="Wu S."/>
        </authorList>
    </citation>
    <scope>NUCLEOTIDE SEQUENCE [LARGE SCALE GENOMIC DNA]</scope>
    <source>
        <strain evidence="5 6">CWB-1</strain>
    </source>
</reference>
<evidence type="ECO:0000256" key="3">
    <source>
        <dbReference type="SAM" id="Phobius"/>
    </source>
</evidence>
<keyword evidence="2 5" id="KW-0808">Transferase</keyword>
<accession>A0A506PHR7</accession>
<comment type="caution">
    <text evidence="5">The sequence shown here is derived from an EMBL/GenBank/DDBJ whole genome shotgun (WGS) entry which is preliminary data.</text>
</comment>
<name>A0A506PHR7_9FLAO</name>
<dbReference type="PANTHER" id="PTHR22916:SF51">
    <property type="entry name" value="GLYCOSYLTRANSFERASE EPSH-RELATED"/>
    <property type="match status" value="1"/>
</dbReference>
<evidence type="ECO:0000256" key="1">
    <source>
        <dbReference type="ARBA" id="ARBA00022676"/>
    </source>
</evidence>
<dbReference type="InterPro" id="IPR001173">
    <property type="entry name" value="Glyco_trans_2-like"/>
</dbReference>
<dbReference type="GO" id="GO:0016758">
    <property type="term" value="F:hexosyltransferase activity"/>
    <property type="evidence" value="ECO:0007669"/>
    <property type="project" value="UniProtKB-ARBA"/>
</dbReference>
<dbReference type="CDD" id="cd00761">
    <property type="entry name" value="Glyco_tranf_GTA_type"/>
    <property type="match status" value="1"/>
</dbReference>
<dbReference type="OrthoDB" id="9815829at2"/>
<sequence length="326" mass="38778">MNFLISIIVPVYNVDNFIERCILSLIHQTYQHLEIILINDGSTDNSGSLCDKYAKIDQRIQVFHISNGGSSIARNYGLKVCKGDYIGFVDSDDWIDPKMFELLLKYGVNQSLKVIECSSIDSNNYTDNHLNHNLKKAIIEDKNTFLERVISHKRFAVWRRLYHRSVLTNRFFIEHILHQDVYYTIDVLTSVNEIGFIDSPLYIYNVENRNSVIRSEYSLKKLNSINAAYYVLEQTKPYHVRIQNAAKKYLFNFLNSHYNSLFDHHELDPEFYHRKKIKKSLGKNLSFKNFDFYSFMIVILPFTFYQTFLRINRRRISFKQKLFYKY</sequence>
<proteinExistence type="predicted"/>
<feature type="transmembrane region" description="Helical" evidence="3">
    <location>
        <begin position="292"/>
        <end position="311"/>
    </location>
</feature>
<keyword evidence="6" id="KW-1185">Reference proteome</keyword>
<gene>
    <name evidence="5" type="ORF">FJ651_09785</name>
</gene>
<keyword evidence="3" id="KW-0472">Membrane</keyword>
<evidence type="ECO:0000313" key="5">
    <source>
        <dbReference type="EMBL" id="TPV33373.1"/>
    </source>
</evidence>